<dbReference type="AlphaFoldDB" id="A0A8R7QL83"/>
<protein>
    <submittedName>
        <fullName evidence="1">Uncharacterized protein</fullName>
    </submittedName>
</protein>
<dbReference type="Gramene" id="TuG1812G0500005431.01.T01">
    <property type="protein sequence ID" value="TuG1812G0500005431.01.T01.cds258169"/>
    <property type="gene ID" value="TuG1812G0500005431.01"/>
</dbReference>
<keyword evidence="2" id="KW-1185">Reference proteome</keyword>
<evidence type="ECO:0000313" key="1">
    <source>
        <dbReference type="EnsemblPlants" id="TuG1812G0500005431.01.T01.cds258169"/>
    </source>
</evidence>
<proteinExistence type="predicted"/>
<accession>A0A8R7QL83</accession>
<dbReference type="Proteomes" id="UP000015106">
    <property type="component" value="Chromosome 5"/>
</dbReference>
<sequence length="106" mass="10964">MSHVNDYLKDLNRMRGRRTEGAVNGGGRGGPPHLLPRRGADAMVLCVAAGRGGIVHLGHGGAAVGSEGGKNLALLLLQLLDVGDSVHISYSRFSSSVLGKTLYTAS</sequence>
<reference evidence="1" key="3">
    <citation type="submission" date="2022-06" db="UniProtKB">
        <authorList>
            <consortium name="EnsemblPlants"/>
        </authorList>
    </citation>
    <scope>IDENTIFICATION</scope>
</reference>
<reference evidence="1" key="2">
    <citation type="submission" date="2018-03" db="EMBL/GenBank/DDBJ databases">
        <title>The Triticum urartu genome reveals the dynamic nature of wheat genome evolution.</title>
        <authorList>
            <person name="Ling H."/>
            <person name="Ma B."/>
            <person name="Shi X."/>
            <person name="Liu H."/>
            <person name="Dong L."/>
            <person name="Sun H."/>
            <person name="Cao Y."/>
            <person name="Gao Q."/>
            <person name="Zheng S."/>
            <person name="Li Y."/>
            <person name="Yu Y."/>
            <person name="Du H."/>
            <person name="Qi M."/>
            <person name="Li Y."/>
            <person name="Yu H."/>
            <person name="Cui Y."/>
            <person name="Wang N."/>
            <person name="Chen C."/>
            <person name="Wu H."/>
            <person name="Zhao Y."/>
            <person name="Zhang J."/>
            <person name="Li Y."/>
            <person name="Zhou W."/>
            <person name="Zhang B."/>
            <person name="Hu W."/>
            <person name="Eijk M."/>
            <person name="Tang J."/>
            <person name="Witsenboer H."/>
            <person name="Zhao S."/>
            <person name="Li Z."/>
            <person name="Zhang A."/>
            <person name="Wang D."/>
            <person name="Liang C."/>
        </authorList>
    </citation>
    <scope>NUCLEOTIDE SEQUENCE [LARGE SCALE GENOMIC DNA]</scope>
    <source>
        <strain evidence="1">cv. G1812</strain>
    </source>
</reference>
<reference evidence="2" key="1">
    <citation type="journal article" date="2013" name="Nature">
        <title>Draft genome of the wheat A-genome progenitor Triticum urartu.</title>
        <authorList>
            <person name="Ling H.Q."/>
            <person name="Zhao S."/>
            <person name="Liu D."/>
            <person name="Wang J."/>
            <person name="Sun H."/>
            <person name="Zhang C."/>
            <person name="Fan H."/>
            <person name="Li D."/>
            <person name="Dong L."/>
            <person name="Tao Y."/>
            <person name="Gao C."/>
            <person name="Wu H."/>
            <person name="Li Y."/>
            <person name="Cui Y."/>
            <person name="Guo X."/>
            <person name="Zheng S."/>
            <person name="Wang B."/>
            <person name="Yu K."/>
            <person name="Liang Q."/>
            <person name="Yang W."/>
            <person name="Lou X."/>
            <person name="Chen J."/>
            <person name="Feng M."/>
            <person name="Jian J."/>
            <person name="Zhang X."/>
            <person name="Luo G."/>
            <person name="Jiang Y."/>
            <person name="Liu J."/>
            <person name="Wang Z."/>
            <person name="Sha Y."/>
            <person name="Zhang B."/>
            <person name="Wu H."/>
            <person name="Tang D."/>
            <person name="Shen Q."/>
            <person name="Xue P."/>
            <person name="Zou S."/>
            <person name="Wang X."/>
            <person name="Liu X."/>
            <person name="Wang F."/>
            <person name="Yang Y."/>
            <person name="An X."/>
            <person name="Dong Z."/>
            <person name="Zhang K."/>
            <person name="Zhang X."/>
            <person name="Luo M.C."/>
            <person name="Dvorak J."/>
            <person name="Tong Y."/>
            <person name="Wang J."/>
            <person name="Yang H."/>
            <person name="Li Z."/>
            <person name="Wang D."/>
            <person name="Zhang A."/>
            <person name="Wang J."/>
        </authorList>
    </citation>
    <scope>NUCLEOTIDE SEQUENCE</scope>
    <source>
        <strain evidence="2">cv. G1812</strain>
    </source>
</reference>
<evidence type="ECO:0000313" key="2">
    <source>
        <dbReference type="Proteomes" id="UP000015106"/>
    </source>
</evidence>
<dbReference type="EnsemblPlants" id="TuG1812G0500005431.01.T01">
    <property type="protein sequence ID" value="TuG1812G0500005431.01.T01.cds258169"/>
    <property type="gene ID" value="TuG1812G0500005431.01"/>
</dbReference>
<name>A0A8R7QL83_TRIUA</name>
<organism evidence="1 2">
    <name type="scientific">Triticum urartu</name>
    <name type="common">Red wild einkorn</name>
    <name type="synonym">Crithodium urartu</name>
    <dbReference type="NCBI Taxonomy" id="4572"/>
    <lineage>
        <taxon>Eukaryota</taxon>
        <taxon>Viridiplantae</taxon>
        <taxon>Streptophyta</taxon>
        <taxon>Embryophyta</taxon>
        <taxon>Tracheophyta</taxon>
        <taxon>Spermatophyta</taxon>
        <taxon>Magnoliopsida</taxon>
        <taxon>Liliopsida</taxon>
        <taxon>Poales</taxon>
        <taxon>Poaceae</taxon>
        <taxon>BOP clade</taxon>
        <taxon>Pooideae</taxon>
        <taxon>Triticodae</taxon>
        <taxon>Triticeae</taxon>
        <taxon>Triticinae</taxon>
        <taxon>Triticum</taxon>
    </lineage>
</organism>